<dbReference type="InterPro" id="IPR006620">
    <property type="entry name" value="Pro_4_hyd_alph"/>
</dbReference>
<dbReference type="Gene3D" id="2.60.120.620">
    <property type="entry name" value="q2cbj1_9rhob like domain"/>
    <property type="match status" value="1"/>
</dbReference>
<dbReference type="OrthoDB" id="9783171at2"/>
<comment type="cofactor">
    <cofactor evidence="1">
        <name>L-ascorbate</name>
        <dbReference type="ChEBI" id="CHEBI:38290"/>
    </cofactor>
</comment>
<evidence type="ECO:0000256" key="6">
    <source>
        <dbReference type="ARBA" id="ARBA00023004"/>
    </source>
</evidence>
<dbReference type="PANTHER" id="PTHR12907">
    <property type="entry name" value="EGL NINE HOMOLOG-RELATED"/>
    <property type="match status" value="1"/>
</dbReference>
<dbReference type="GO" id="GO:0031543">
    <property type="term" value="F:peptidyl-proline dioxygenase activity"/>
    <property type="evidence" value="ECO:0007669"/>
    <property type="project" value="TreeGrafter"/>
</dbReference>
<evidence type="ECO:0000256" key="2">
    <source>
        <dbReference type="ARBA" id="ARBA00022723"/>
    </source>
</evidence>
<dbReference type="STRING" id="1392540.P256_01719"/>
<dbReference type="GO" id="GO:0008198">
    <property type="term" value="F:ferrous iron binding"/>
    <property type="evidence" value="ECO:0007669"/>
    <property type="project" value="TreeGrafter"/>
</dbReference>
<dbReference type="Proteomes" id="UP000023785">
    <property type="component" value="Unassembled WGS sequence"/>
</dbReference>
<feature type="domain" description="Fe2OG dioxygenase" evidence="7">
    <location>
        <begin position="101"/>
        <end position="195"/>
    </location>
</feature>
<protein>
    <recommendedName>
        <fullName evidence="7">Fe2OG dioxygenase domain-containing protein</fullName>
    </recommendedName>
</protein>
<evidence type="ECO:0000256" key="4">
    <source>
        <dbReference type="ARBA" id="ARBA00022964"/>
    </source>
</evidence>
<keyword evidence="3" id="KW-0847">Vitamin C</keyword>
<comment type="caution">
    <text evidence="8">The sequence shown here is derived from an EMBL/GenBank/DDBJ whole genome shotgun (WGS) entry which is preliminary data.</text>
</comment>
<dbReference type="SMART" id="SM00702">
    <property type="entry name" value="P4Hc"/>
    <property type="match status" value="1"/>
</dbReference>
<dbReference type="InterPro" id="IPR044862">
    <property type="entry name" value="Pro_4_hyd_alph_FE2OG_OXY"/>
</dbReference>
<evidence type="ECO:0000259" key="7">
    <source>
        <dbReference type="PROSITE" id="PS51471"/>
    </source>
</evidence>
<keyword evidence="6" id="KW-0408">Iron</keyword>
<dbReference type="PANTHER" id="PTHR12907:SF26">
    <property type="entry name" value="HIF PROLYL HYDROXYLASE, ISOFORM C"/>
    <property type="match status" value="1"/>
</dbReference>
<keyword evidence="5" id="KW-0560">Oxidoreductase</keyword>
<reference evidence="8 9" key="1">
    <citation type="submission" date="2013-10" db="EMBL/GenBank/DDBJ databases">
        <title>The Genome Sequence of Acinetobacter nectaris CIP 110549.</title>
        <authorList>
            <consortium name="The Broad Institute Genomics Platform"/>
            <consortium name="The Broad Institute Genome Sequencing Center for Infectious Disease"/>
            <person name="Cerqueira G."/>
            <person name="Feldgarden M."/>
            <person name="Courvalin P."/>
            <person name="Grillot-Courvalin C."/>
            <person name="Clermont D."/>
            <person name="Rocha E."/>
            <person name="Yoon E.-J."/>
            <person name="Nemec A."/>
            <person name="Young S.K."/>
            <person name="Zeng Q."/>
            <person name="Gargeya S."/>
            <person name="Fitzgerald M."/>
            <person name="Abouelleil A."/>
            <person name="Alvarado L."/>
            <person name="Berlin A.M."/>
            <person name="Chapman S.B."/>
            <person name="Gainer-Dewar J."/>
            <person name="Goldberg J."/>
            <person name="Gnerre S."/>
            <person name="Griggs A."/>
            <person name="Gujja S."/>
            <person name="Hansen M."/>
            <person name="Howarth C."/>
            <person name="Imamovic A."/>
            <person name="Ireland A."/>
            <person name="Larimer J."/>
            <person name="McCowan C."/>
            <person name="Murphy C."/>
            <person name="Pearson M."/>
            <person name="Poon T.W."/>
            <person name="Priest M."/>
            <person name="Roberts A."/>
            <person name="Saif S."/>
            <person name="Shea T."/>
            <person name="Sykes S."/>
            <person name="Wortman J."/>
            <person name="Nusbaum C."/>
            <person name="Birren B."/>
        </authorList>
    </citation>
    <scope>NUCLEOTIDE SEQUENCE [LARGE SCALE GENOMIC DNA]</scope>
    <source>
        <strain evidence="8 9">CIP 110549</strain>
    </source>
</reference>
<name>V2TL98_9GAMM</name>
<evidence type="ECO:0000256" key="5">
    <source>
        <dbReference type="ARBA" id="ARBA00023002"/>
    </source>
</evidence>
<proteinExistence type="predicted"/>
<dbReference type="GO" id="GO:0071456">
    <property type="term" value="P:cellular response to hypoxia"/>
    <property type="evidence" value="ECO:0007669"/>
    <property type="project" value="TreeGrafter"/>
</dbReference>
<evidence type="ECO:0000313" key="8">
    <source>
        <dbReference type="EMBL" id="ESK38192.1"/>
    </source>
</evidence>
<sequence>MTTASLPMPWDVDQIVNQLDEFGFSIIKQAYDDVFFTALNTECLSKMDKFRAAAIQDGVISKIRSDHILWINETQSLAHKHILALENLSQSLNQAFFLGIKNVEAHFACYNVGEFYALHRDNPQQKNHRVISSVFYIHKTWQESWGGQLRLQDKKMNWHMIEPTANSIVIFESNLLHEVITSKQKRLSITAWLRNDLTL</sequence>
<dbReference type="SUPFAM" id="SSF51197">
    <property type="entry name" value="Clavaminate synthase-like"/>
    <property type="match status" value="1"/>
</dbReference>
<dbReference type="Pfam" id="PF13640">
    <property type="entry name" value="2OG-FeII_Oxy_3"/>
    <property type="match status" value="1"/>
</dbReference>
<evidence type="ECO:0000256" key="3">
    <source>
        <dbReference type="ARBA" id="ARBA00022896"/>
    </source>
</evidence>
<dbReference type="PROSITE" id="PS51471">
    <property type="entry name" value="FE2OG_OXY"/>
    <property type="match status" value="1"/>
</dbReference>
<dbReference type="HOGENOM" id="CLU_022206_1_0_6"/>
<dbReference type="InterPro" id="IPR005123">
    <property type="entry name" value="Oxoglu/Fe-dep_dioxygenase_dom"/>
</dbReference>
<dbReference type="RefSeq" id="WP_023273355.1">
    <property type="nucleotide sequence ID" value="NZ_KI530734.1"/>
</dbReference>
<accession>V2TL98</accession>
<dbReference type="PATRIC" id="fig|1392540.3.peg.1661"/>
<dbReference type="InterPro" id="IPR051559">
    <property type="entry name" value="HIF_prolyl_hydroxylases"/>
</dbReference>
<dbReference type="GO" id="GO:0031418">
    <property type="term" value="F:L-ascorbic acid binding"/>
    <property type="evidence" value="ECO:0007669"/>
    <property type="project" value="UniProtKB-KW"/>
</dbReference>
<dbReference type="AlphaFoldDB" id="V2TL98"/>
<gene>
    <name evidence="8" type="ORF">P256_01719</name>
</gene>
<dbReference type="eggNOG" id="COG3751">
    <property type="taxonomic scope" value="Bacteria"/>
</dbReference>
<keyword evidence="9" id="KW-1185">Reference proteome</keyword>
<evidence type="ECO:0000256" key="1">
    <source>
        <dbReference type="ARBA" id="ARBA00001961"/>
    </source>
</evidence>
<keyword evidence="4" id="KW-0223">Dioxygenase</keyword>
<organism evidence="8 9">
    <name type="scientific">Acinetobacter nectaris CIP 110549</name>
    <dbReference type="NCBI Taxonomy" id="1392540"/>
    <lineage>
        <taxon>Bacteria</taxon>
        <taxon>Pseudomonadati</taxon>
        <taxon>Pseudomonadota</taxon>
        <taxon>Gammaproteobacteria</taxon>
        <taxon>Moraxellales</taxon>
        <taxon>Moraxellaceae</taxon>
        <taxon>Acinetobacter</taxon>
    </lineage>
</organism>
<evidence type="ECO:0000313" key="9">
    <source>
        <dbReference type="Proteomes" id="UP000023785"/>
    </source>
</evidence>
<keyword evidence="2" id="KW-0479">Metal-binding</keyword>
<dbReference type="EMBL" id="AYER01000007">
    <property type="protein sequence ID" value="ESK38192.1"/>
    <property type="molecule type" value="Genomic_DNA"/>
</dbReference>